<accession>A0A2K3LFG1</accession>
<sequence length="210" mass="23218">MLCISNLVPGITFIMAISSRLEKLNWGVVEGKVKVIGTLIGIVGAMVVIFYKGVEINIWSSNINLMHQHHNQNGLLEPKHKDFSNKILGVPCAIASICSFSLWLIVQAKLNEEYPCHHSCSALMCTMGAIQAIVVALCVDRDWTEWKLGYDIRLFTVAFSGIVPSGLVIIAIAWCIKMRGPLFAAVFNPLQLLLVAIFAYLLVDEKLYLG</sequence>
<keyword evidence="2 5" id="KW-0812">Transmembrane</keyword>
<dbReference type="STRING" id="57577.A0A2K3LFG1"/>
<keyword evidence="3 5" id="KW-1133">Transmembrane helix</keyword>
<comment type="subcellular location">
    <subcellularLocation>
        <location evidence="1">Membrane</location>
        <topology evidence="1">Multi-pass membrane protein</topology>
    </subcellularLocation>
</comment>
<dbReference type="AlphaFoldDB" id="A0A2K3LFG1"/>
<feature type="transmembrane region" description="Helical" evidence="5">
    <location>
        <begin position="87"/>
        <end position="106"/>
    </location>
</feature>
<dbReference type="PANTHER" id="PTHR31218">
    <property type="entry name" value="WAT1-RELATED PROTEIN"/>
    <property type="match status" value="1"/>
</dbReference>
<dbReference type="Proteomes" id="UP000236291">
    <property type="component" value="Unassembled WGS sequence"/>
</dbReference>
<evidence type="ECO:0000256" key="3">
    <source>
        <dbReference type="ARBA" id="ARBA00022989"/>
    </source>
</evidence>
<name>A0A2K3LFG1_TRIPR</name>
<dbReference type="EMBL" id="ASHM01032104">
    <property type="protein sequence ID" value="PNX77289.1"/>
    <property type="molecule type" value="Genomic_DNA"/>
</dbReference>
<keyword evidence="4 5" id="KW-0472">Membrane</keyword>
<evidence type="ECO:0000313" key="6">
    <source>
        <dbReference type="EMBL" id="PNX77289.1"/>
    </source>
</evidence>
<reference evidence="6 7" key="2">
    <citation type="journal article" date="2017" name="Front. Plant Sci.">
        <title>Gene Classification and Mining of Molecular Markers Useful in Red Clover (Trifolium pratense) Breeding.</title>
        <authorList>
            <person name="Istvanek J."/>
            <person name="Dluhosova J."/>
            <person name="Dluhos P."/>
            <person name="Patkova L."/>
            <person name="Nedelnik J."/>
            <person name="Repkova J."/>
        </authorList>
    </citation>
    <scope>NUCLEOTIDE SEQUENCE [LARGE SCALE GENOMIC DNA]</scope>
    <source>
        <strain evidence="7">cv. Tatra</strain>
        <tissue evidence="6">Young leaves</tissue>
    </source>
</reference>
<evidence type="ECO:0000256" key="1">
    <source>
        <dbReference type="ARBA" id="ARBA00004141"/>
    </source>
</evidence>
<evidence type="ECO:0000313" key="7">
    <source>
        <dbReference type="Proteomes" id="UP000236291"/>
    </source>
</evidence>
<evidence type="ECO:0000256" key="5">
    <source>
        <dbReference type="SAM" id="Phobius"/>
    </source>
</evidence>
<dbReference type="GO" id="GO:0022857">
    <property type="term" value="F:transmembrane transporter activity"/>
    <property type="evidence" value="ECO:0007669"/>
    <property type="project" value="InterPro"/>
</dbReference>
<dbReference type="InterPro" id="IPR037185">
    <property type="entry name" value="EmrE-like"/>
</dbReference>
<dbReference type="GO" id="GO:0016020">
    <property type="term" value="C:membrane"/>
    <property type="evidence" value="ECO:0007669"/>
    <property type="project" value="InterPro"/>
</dbReference>
<evidence type="ECO:0000256" key="2">
    <source>
        <dbReference type="ARBA" id="ARBA00022692"/>
    </source>
</evidence>
<dbReference type="InterPro" id="IPR030184">
    <property type="entry name" value="WAT1-related"/>
</dbReference>
<proteinExistence type="predicted"/>
<comment type="caution">
    <text evidence="6">The sequence shown here is derived from an EMBL/GenBank/DDBJ whole genome shotgun (WGS) entry which is preliminary data.</text>
</comment>
<feature type="non-terminal residue" evidence="6">
    <location>
        <position position="210"/>
    </location>
</feature>
<evidence type="ECO:0000256" key="4">
    <source>
        <dbReference type="ARBA" id="ARBA00023136"/>
    </source>
</evidence>
<protein>
    <submittedName>
        <fullName evidence="6">Auxin-induced protein 5ng4-like</fullName>
    </submittedName>
</protein>
<feature type="transmembrane region" description="Helical" evidence="5">
    <location>
        <begin position="152"/>
        <end position="176"/>
    </location>
</feature>
<gene>
    <name evidence="6" type="ORF">L195_g033252</name>
</gene>
<dbReference type="SUPFAM" id="SSF103481">
    <property type="entry name" value="Multidrug resistance efflux transporter EmrE"/>
    <property type="match status" value="1"/>
</dbReference>
<organism evidence="6 7">
    <name type="scientific">Trifolium pratense</name>
    <name type="common">Red clover</name>
    <dbReference type="NCBI Taxonomy" id="57577"/>
    <lineage>
        <taxon>Eukaryota</taxon>
        <taxon>Viridiplantae</taxon>
        <taxon>Streptophyta</taxon>
        <taxon>Embryophyta</taxon>
        <taxon>Tracheophyta</taxon>
        <taxon>Spermatophyta</taxon>
        <taxon>Magnoliopsida</taxon>
        <taxon>eudicotyledons</taxon>
        <taxon>Gunneridae</taxon>
        <taxon>Pentapetalae</taxon>
        <taxon>rosids</taxon>
        <taxon>fabids</taxon>
        <taxon>Fabales</taxon>
        <taxon>Fabaceae</taxon>
        <taxon>Papilionoideae</taxon>
        <taxon>50 kb inversion clade</taxon>
        <taxon>NPAAA clade</taxon>
        <taxon>Hologalegina</taxon>
        <taxon>IRL clade</taxon>
        <taxon>Trifolieae</taxon>
        <taxon>Trifolium</taxon>
    </lineage>
</organism>
<reference evidence="6 7" key="1">
    <citation type="journal article" date="2014" name="Am. J. Bot.">
        <title>Genome assembly and annotation for red clover (Trifolium pratense; Fabaceae).</title>
        <authorList>
            <person name="Istvanek J."/>
            <person name="Jaros M."/>
            <person name="Krenek A."/>
            <person name="Repkova J."/>
        </authorList>
    </citation>
    <scope>NUCLEOTIDE SEQUENCE [LARGE SCALE GENOMIC DNA]</scope>
    <source>
        <strain evidence="7">cv. Tatra</strain>
        <tissue evidence="6">Young leaves</tissue>
    </source>
</reference>
<feature type="transmembrane region" description="Helical" evidence="5">
    <location>
        <begin position="33"/>
        <end position="51"/>
    </location>
</feature>
<feature type="transmembrane region" description="Helical" evidence="5">
    <location>
        <begin position="121"/>
        <end position="140"/>
    </location>
</feature>
<feature type="transmembrane region" description="Helical" evidence="5">
    <location>
        <begin position="182"/>
        <end position="203"/>
    </location>
</feature>